<organism evidence="1 2">
    <name type="scientific">Mycovorax composti</name>
    <dbReference type="NCBI Taxonomy" id="2962693"/>
    <lineage>
        <taxon>Bacteria</taxon>
        <taxon>Pseudomonadati</taxon>
        <taxon>Bacteroidota</taxon>
        <taxon>Chitinophagia</taxon>
        <taxon>Chitinophagales</taxon>
        <taxon>Chitinophagaceae</taxon>
        <taxon>Mycovorax</taxon>
    </lineage>
</organism>
<evidence type="ECO:0000313" key="1">
    <source>
        <dbReference type="EMBL" id="WWC85099.1"/>
    </source>
</evidence>
<keyword evidence="2" id="KW-1185">Reference proteome</keyword>
<evidence type="ECO:0000313" key="2">
    <source>
        <dbReference type="Proteomes" id="UP001321305"/>
    </source>
</evidence>
<protein>
    <submittedName>
        <fullName evidence="1">Uncharacterized protein</fullName>
    </submittedName>
</protein>
<proteinExistence type="predicted"/>
<dbReference type="Proteomes" id="UP001321305">
    <property type="component" value="Chromosome"/>
</dbReference>
<dbReference type="EMBL" id="CP144143">
    <property type="protein sequence ID" value="WWC85099.1"/>
    <property type="molecule type" value="Genomic_DNA"/>
</dbReference>
<accession>A0ABZ2EPF5</accession>
<reference evidence="2" key="1">
    <citation type="submission" date="2024-01" db="EMBL/GenBank/DDBJ databases">
        <title>Mycovorax composti gen. nov. sp. nov., a member of the family Chitinophagaceae isolated from button mushroom compost.</title>
        <authorList>
            <person name="Thai M."/>
            <person name="Bell T.L."/>
            <person name="Kertesz M.A."/>
        </authorList>
    </citation>
    <scope>NUCLEOTIDE SEQUENCE [LARGE SCALE GENOMIC DNA]</scope>
    <source>
        <strain evidence="2">C216</strain>
    </source>
</reference>
<name>A0ABZ2EPF5_9BACT</name>
<gene>
    <name evidence="1" type="ORF">PIECOFPK_02842</name>
</gene>
<sequence>MCKWIYFALQMHDLEPYYNWQHIYVSEEDERSPFYGIEHSQFEYSSTIYNYYIHPQWDYFGSNTLYLKVLMADYDEGYVIIEMIGEWNDAVENDIMTLKRKVLEVFMKEGIYKFILIVENVMNFHSSDSEYYEELYDELADQEGWIICLNMPIQTQYDFNRLRLNRYVELMNIENWRVYKPYHLFKKIDDELSRRLPL</sequence>